<feature type="region of interest" description="Disordered" evidence="1">
    <location>
        <begin position="25"/>
        <end position="69"/>
    </location>
</feature>
<evidence type="ECO:0000313" key="3">
    <source>
        <dbReference type="Proteomes" id="UP000076154"/>
    </source>
</evidence>
<feature type="compositionally biased region" description="Low complexity" evidence="1">
    <location>
        <begin position="275"/>
        <end position="296"/>
    </location>
</feature>
<feature type="region of interest" description="Disordered" evidence="1">
    <location>
        <begin position="215"/>
        <end position="324"/>
    </location>
</feature>
<accession>A0A369JUF4</accession>
<feature type="compositionally biased region" description="Low complexity" evidence="1">
    <location>
        <begin position="405"/>
        <end position="424"/>
    </location>
</feature>
<reference evidence="2" key="1">
    <citation type="submission" date="2018-04" db="EMBL/GenBank/DDBJ databases">
        <title>Whole genome sequencing of Hypsizygus marmoreus.</title>
        <authorList>
            <person name="Choi I.-G."/>
            <person name="Min B."/>
            <person name="Kim J.-G."/>
            <person name="Kim S."/>
            <person name="Oh Y.-L."/>
            <person name="Kong W.-S."/>
            <person name="Park H."/>
            <person name="Jeong J."/>
            <person name="Song E.-S."/>
        </authorList>
    </citation>
    <scope>NUCLEOTIDE SEQUENCE [LARGE SCALE GENOMIC DNA]</scope>
    <source>
        <strain evidence="2">51987-8</strain>
    </source>
</reference>
<feature type="compositionally biased region" description="Acidic residues" evidence="1">
    <location>
        <begin position="584"/>
        <end position="596"/>
    </location>
</feature>
<dbReference type="InParanoid" id="A0A369JUF4"/>
<feature type="compositionally biased region" description="Polar residues" evidence="1">
    <location>
        <begin position="54"/>
        <end position="66"/>
    </location>
</feature>
<evidence type="ECO:0000313" key="2">
    <source>
        <dbReference type="EMBL" id="RDB25961.1"/>
    </source>
</evidence>
<dbReference type="Proteomes" id="UP000076154">
    <property type="component" value="Unassembled WGS sequence"/>
</dbReference>
<evidence type="ECO:0000256" key="1">
    <source>
        <dbReference type="SAM" id="MobiDB-lite"/>
    </source>
</evidence>
<organism evidence="2 3">
    <name type="scientific">Hypsizygus marmoreus</name>
    <name type="common">White beech mushroom</name>
    <name type="synonym">Agaricus marmoreus</name>
    <dbReference type="NCBI Taxonomy" id="39966"/>
    <lineage>
        <taxon>Eukaryota</taxon>
        <taxon>Fungi</taxon>
        <taxon>Dikarya</taxon>
        <taxon>Basidiomycota</taxon>
        <taxon>Agaricomycotina</taxon>
        <taxon>Agaricomycetes</taxon>
        <taxon>Agaricomycetidae</taxon>
        <taxon>Agaricales</taxon>
        <taxon>Tricholomatineae</taxon>
        <taxon>Lyophyllaceae</taxon>
        <taxon>Hypsizygus</taxon>
    </lineage>
</organism>
<dbReference type="OrthoDB" id="433738at2759"/>
<feature type="region of interest" description="Disordered" evidence="1">
    <location>
        <begin position="576"/>
        <end position="620"/>
    </location>
</feature>
<dbReference type="STRING" id="39966.A0A369JUF4"/>
<comment type="caution">
    <text evidence="2">The sequence shown here is derived from an EMBL/GenBank/DDBJ whole genome shotgun (WGS) entry which is preliminary data.</text>
</comment>
<feature type="compositionally biased region" description="Polar residues" evidence="1">
    <location>
        <begin position="35"/>
        <end position="45"/>
    </location>
</feature>
<feature type="region of interest" description="Disordered" evidence="1">
    <location>
        <begin position="362"/>
        <end position="564"/>
    </location>
</feature>
<feature type="compositionally biased region" description="Low complexity" evidence="1">
    <location>
        <begin position="508"/>
        <end position="532"/>
    </location>
</feature>
<dbReference type="EMBL" id="LUEZ02000040">
    <property type="protein sequence ID" value="RDB25961.1"/>
    <property type="molecule type" value="Genomic_DNA"/>
</dbReference>
<name>A0A369JUF4_HYPMA</name>
<proteinExistence type="predicted"/>
<gene>
    <name evidence="2" type="ORF">Hypma_006644</name>
</gene>
<feature type="compositionally biased region" description="Basic and acidic residues" evidence="1">
    <location>
        <begin position="597"/>
        <end position="609"/>
    </location>
</feature>
<keyword evidence="3" id="KW-1185">Reference proteome</keyword>
<feature type="compositionally biased region" description="Low complexity" evidence="1">
    <location>
        <begin position="247"/>
        <end position="267"/>
    </location>
</feature>
<protein>
    <submittedName>
        <fullName evidence="2">Uncharacterized protein</fullName>
    </submittedName>
</protein>
<sequence>MHVTRPPALPALAIVLPHPQLPHARSSVSSAVSSPQTPRTPSCGSNVLFAAPANRNSTDSWNSSNGADDLDWEWKPEQVRLLSRTLDALPAHLVTPFNGPIPPSNLLDKIARGVSQAKGPIDWPHSIRATRVKLIELSRARAKEEQALITEVYSDVDMEDPEGNSYARYPEPVGKPLSVKRPLYRQSSMDFMNVVDLKANDGIACLSERLQRSERLAHKPTYHPYSRQTSRSHQSRLSSPACSANVPSLISPSTPSSTTLNTLSSFSSHKRMLRRTSSNLSSTSASSLLSGNSGPALPDPRVQRVRRSESFYGPTPPPKDVKLAPSIYKENLKDSPPVAGMKRAPSFGTLAQEARRDRHHVFGGALNGNSSENIKDSSSYPSSDEEEKARTRGAKKMRVKDGIGLAPAALSSPATPPVLSSPVPITAPSSPAMSPKRIKPKTKGPAVICLDCKSPSSPKSPTPKPKKSTKQEPGEAVPAKGVKKARAVPMSLQRNPSMFGAELPQIRSSPSFSPAPISSPRCSRLPSSPPTRLGRGLPETTLRDEPTPPMSPSCSPQKARTLRRVRRLAPARRISFGSLVAPGEDADGEEEGEDEDQRGILKERQRQRELGQLGSAFQLQ</sequence>
<dbReference type="AlphaFoldDB" id="A0A369JUF4"/>
<feature type="compositionally biased region" description="Polar residues" evidence="1">
    <location>
        <begin position="226"/>
        <end position="246"/>
    </location>
</feature>